<keyword evidence="5" id="KW-1185">Reference proteome</keyword>
<evidence type="ECO:0000256" key="2">
    <source>
        <dbReference type="SAM" id="Phobius"/>
    </source>
</evidence>
<reference evidence="4" key="1">
    <citation type="journal article" date="2014" name="Int. J. Syst. Evol. Microbiol.">
        <title>Complete genome sequence of Corynebacterium casei LMG S-19264T (=DSM 44701T), isolated from a smear-ripened cheese.</title>
        <authorList>
            <consortium name="US DOE Joint Genome Institute (JGI-PGF)"/>
            <person name="Walter F."/>
            <person name="Albersmeier A."/>
            <person name="Kalinowski J."/>
            <person name="Ruckert C."/>
        </authorList>
    </citation>
    <scope>NUCLEOTIDE SEQUENCE</scope>
    <source>
        <strain evidence="4">VKM Ac-1321</strain>
    </source>
</reference>
<evidence type="ECO:0000259" key="3">
    <source>
        <dbReference type="SMART" id="SM00460"/>
    </source>
</evidence>
<feature type="compositionally biased region" description="Pro residues" evidence="1">
    <location>
        <begin position="485"/>
        <end position="511"/>
    </location>
</feature>
<dbReference type="EMBL" id="BSFP01000058">
    <property type="protein sequence ID" value="GLL05457.1"/>
    <property type="molecule type" value="Genomic_DNA"/>
</dbReference>
<feature type="domain" description="Transglutaminase-like" evidence="3">
    <location>
        <begin position="403"/>
        <end position="474"/>
    </location>
</feature>
<gene>
    <name evidence="4" type="ORF">GCM10017581_072040</name>
</gene>
<comment type="caution">
    <text evidence="4">The sequence shown here is derived from an EMBL/GenBank/DDBJ whole genome shotgun (WGS) entry which is preliminary data.</text>
</comment>
<dbReference type="Pfam" id="PF01841">
    <property type="entry name" value="Transglut_core"/>
    <property type="match status" value="1"/>
</dbReference>
<keyword evidence="2" id="KW-1133">Transmembrane helix</keyword>
<feature type="transmembrane region" description="Helical" evidence="2">
    <location>
        <begin position="86"/>
        <end position="106"/>
    </location>
</feature>
<evidence type="ECO:0000256" key="1">
    <source>
        <dbReference type="SAM" id="MobiDB-lite"/>
    </source>
</evidence>
<dbReference type="RefSeq" id="WP_271189845.1">
    <property type="nucleotide sequence ID" value="NZ_BSFP01000058.1"/>
</dbReference>
<dbReference type="AlphaFoldDB" id="A0A9W6NQT7"/>
<feature type="transmembrane region" description="Helical" evidence="2">
    <location>
        <begin position="162"/>
        <end position="185"/>
    </location>
</feature>
<feature type="region of interest" description="Disordered" evidence="1">
    <location>
        <begin position="473"/>
        <end position="517"/>
    </location>
</feature>
<evidence type="ECO:0000313" key="5">
    <source>
        <dbReference type="Proteomes" id="UP001143480"/>
    </source>
</evidence>
<dbReference type="InterPro" id="IPR021878">
    <property type="entry name" value="TgpA_N"/>
</dbReference>
<dbReference type="Pfam" id="PF11992">
    <property type="entry name" value="TgpA_N"/>
    <property type="match status" value="1"/>
</dbReference>
<reference evidence="4" key="2">
    <citation type="submission" date="2023-01" db="EMBL/GenBank/DDBJ databases">
        <authorList>
            <person name="Sun Q."/>
            <person name="Evtushenko L."/>
        </authorList>
    </citation>
    <scope>NUCLEOTIDE SEQUENCE</scope>
    <source>
        <strain evidence="4">VKM Ac-1321</strain>
    </source>
</reference>
<dbReference type="Proteomes" id="UP001143480">
    <property type="component" value="Unassembled WGS sequence"/>
</dbReference>
<keyword evidence="2" id="KW-0812">Transmembrane</keyword>
<protein>
    <recommendedName>
        <fullName evidence="3">Transglutaminase-like domain-containing protein</fullName>
    </recommendedName>
</protein>
<proteinExistence type="predicted"/>
<organism evidence="4 5">
    <name type="scientific">Dactylosporangium matsuzakiense</name>
    <dbReference type="NCBI Taxonomy" id="53360"/>
    <lineage>
        <taxon>Bacteria</taxon>
        <taxon>Bacillati</taxon>
        <taxon>Actinomycetota</taxon>
        <taxon>Actinomycetes</taxon>
        <taxon>Micromonosporales</taxon>
        <taxon>Micromonosporaceae</taxon>
        <taxon>Dactylosporangium</taxon>
    </lineage>
</organism>
<accession>A0A9W6NQT7</accession>
<dbReference type="InterPro" id="IPR038765">
    <property type="entry name" value="Papain-like_cys_pep_sf"/>
</dbReference>
<feature type="transmembrane region" description="Helical" evidence="2">
    <location>
        <begin position="126"/>
        <end position="150"/>
    </location>
</feature>
<keyword evidence="2" id="KW-0472">Membrane</keyword>
<dbReference type="SUPFAM" id="SSF54001">
    <property type="entry name" value="Cysteine proteinases"/>
    <property type="match status" value="1"/>
</dbReference>
<dbReference type="InterPro" id="IPR002931">
    <property type="entry name" value="Transglutaminase-like"/>
</dbReference>
<dbReference type="SMART" id="SM00460">
    <property type="entry name" value="TGc"/>
    <property type="match status" value="1"/>
</dbReference>
<evidence type="ECO:0000313" key="4">
    <source>
        <dbReference type="EMBL" id="GLL05457.1"/>
    </source>
</evidence>
<sequence length="652" mass="66243">MTARRLDALVVAAAASALGLAFDRAFPLAVLGPAVAVAALLPVLSERRAVRLAVFGAGLALLFPVLRSGLVGLLAVTLPAPVRVDLLAVPVLLTLAGSAGGAVLAARLPVSARLAVPAPTAPAWVYAALLGPFTRLDGALVAVATLVVAAQLVRSAGAGGRAALGAAATLAAVAVAVLLAVPVALGAAGPRPRRDPRAALGTVGLPPSAANPLDWVDAWLTDPDRLLFTAQTSRPVDRWRLAVLPGYDGRQWTPPARYTRAGLGVPPGDPATAEPVTQTVTIASLGGPFLPAADRPARIAAPVAAVDTASGVLLADPAARPGLRYTVTSAPPRPPADPGCAPGSPQPVPAELEAPLDALIAGACPGSFAAFAATVQARLNAGRTNVARTPARGTSTGAVLRFLTPGATGTVVEFAAAFALAARRAGLETRLVVGFTGPPAPSTATTYGVHGRDVRLWVDARAPGGAWLAYQPAPPPAVAPETVTAPPPPTASEPPPPPPPTSTVDGPPPDAIGPASRPRVRWWVPPLAAPGATVAAWIAYRAGIGLARAARRARRRHCGSPRHRGLAAWHDTLDALARRPAADLDPALLHTATPASSAGLLRSRCPGLEPEIARLTATAGRCLFTERDPGPAAVAEAWRAAARIRRALRRKP</sequence>
<feature type="transmembrane region" description="Helical" evidence="2">
    <location>
        <begin position="54"/>
        <end position="74"/>
    </location>
</feature>
<name>A0A9W6NQT7_9ACTN</name>